<reference evidence="18 19" key="1">
    <citation type="submission" date="2011-09" db="EMBL/GenBank/DDBJ databases">
        <title>The draft genome of Treponema saccharophilum DSM 2985.</title>
        <authorList>
            <consortium name="US DOE Joint Genome Institute (JGI-PGF)"/>
            <person name="Lucas S."/>
            <person name="Copeland A."/>
            <person name="Lapidus A."/>
            <person name="Glavina del Rio T."/>
            <person name="Dalin E."/>
            <person name="Tice H."/>
            <person name="Bruce D."/>
            <person name="Goodwin L."/>
            <person name="Pitluck S."/>
            <person name="Peters L."/>
            <person name="Kyrpides N."/>
            <person name="Mavromatis K."/>
            <person name="Ivanova N."/>
            <person name="Markowitz V."/>
            <person name="Cheng J.-F."/>
            <person name="Hugenholtz P."/>
            <person name="Woyke T."/>
            <person name="Wu D."/>
            <person name="Gronow S."/>
            <person name="Wellnitz S."/>
            <person name="Brambilla E."/>
            <person name="Klenk H.-P."/>
            <person name="Eisen J.A."/>
        </authorList>
    </citation>
    <scope>NUCLEOTIDE SEQUENCE [LARGE SCALE GENOMIC DNA]</scope>
    <source>
        <strain evidence="18 19">DSM 2985</strain>
    </source>
</reference>
<dbReference type="GO" id="GO:0050661">
    <property type="term" value="F:NADP binding"/>
    <property type="evidence" value="ECO:0007669"/>
    <property type="project" value="InterPro"/>
</dbReference>
<evidence type="ECO:0000256" key="2">
    <source>
        <dbReference type="ARBA" id="ARBA00004429"/>
    </source>
</evidence>
<evidence type="ECO:0000256" key="12">
    <source>
        <dbReference type="ARBA" id="ARBA00023027"/>
    </source>
</evidence>
<evidence type="ECO:0000256" key="8">
    <source>
        <dbReference type="ARBA" id="ARBA00022692"/>
    </source>
</evidence>
<evidence type="ECO:0000256" key="14">
    <source>
        <dbReference type="ARBA" id="ARBA00048202"/>
    </source>
</evidence>
<dbReference type="InterPro" id="IPR034300">
    <property type="entry name" value="PNTB-like"/>
</dbReference>
<proteinExistence type="inferred from homology"/>
<accession>H7EPV5</accession>
<comment type="subcellular location">
    <subcellularLocation>
        <location evidence="2">Cell inner membrane</location>
        <topology evidence="2">Multi-pass membrane protein</topology>
    </subcellularLocation>
</comment>
<keyword evidence="9 15" id="KW-0521">NADP</keyword>
<evidence type="ECO:0000313" key="19">
    <source>
        <dbReference type="Proteomes" id="UP000003571"/>
    </source>
</evidence>
<comment type="catalytic activity">
    <reaction evidence="14 15">
        <text>NAD(+) + NADPH + H(+)(in) = NADH + NADP(+) + H(+)(out)</text>
        <dbReference type="Rhea" id="RHEA:47992"/>
        <dbReference type="ChEBI" id="CHEBI:15378"/>
        <dbReference type="ChEBI" id="CHEBI:57540"/>
        <dbReference type="ChEBI" id="CHEBI:57783"/>
        <dbReference type="ChEBI" id="CHEBI:57945"/>
        <dbReference type="ChEBI" id="CHEBI:58349"/>
        <dbReference type="EC" id="7.1.1.1"/>
    </reaction>
</comment>
<dbReference type="eggNOG" id="COG1282">
    <property type="taxonomic scope" value="Bacteria"/>
</dbReference>
<keyword evidence="12 15" id="KW-0520">NAD</keyword>
<evidence type="ECO:0000256" key="10">
    <source>
        <dbReference type="ARBA" id="ARBA00022967"/>
    </source>
</evidence>
<evidence type="ECO:0000256" key="1">
    <source>
        <dbReference type="ARBA" id="ARBA00003943"/>
    </source>
</evidence>
<evidence type="ECO:0000256" key="16">
    <source>
        <dbReference type="SAM" id="Phobius"/>
    </source>
</evidence>
<keyword evidence="8 16" id="KW-0812">Transmembrane</keyword>
<dbReference type="STRING" id="907348.TresaDRAFT_0600"/>
<feature type="transmembrane region" description="Helical" evidence="16">
    <location>
        <begin position="33"/>
        <end position="50"/>
    </location>
</feature>
<evidence type="ECO:0000256" key="6">
    <source>
        <dbReference type="ARBA" id="ARBA00022475"/>
    </source>
</evidence>
<dbReference type="GO" id="GO:0016491">
    <property type="term" value="F:oxidoreductase activity"/>
    <property type="evidence" value="ECO:0007669"/>
    <property type="project" value="UniProtKB-KW"/>
</dbReference>
<dbReference type="Proteomes" id="UP000003571">
    <property type="component" value="Unassembled WGS sequence"/>
</dbReference>
<keyword evidence="18" id="KW-0560">Oxidoreductase</keyword>
<dbReference type="GO" id="GO:0008750">
    <property type="term" value="F:proton-translocating NAD(P)+ transhydrogenase activity"/>
    <property type="evidence" value="ECO:0007669"/>
    <property type="project" value="UniProtKB-EC"/>
</dbReference>
<keyword evidence="19" id="KW-1185">Reference proteome</keyword>
<sequence>MNDTLIKILYMISCIFFIRGIKLLGKTDTARKGNAYSAVGMLIACVTVLIQKDVMSAFSTDAATWGGNPLLSNGYCWIIVAVLIGTIIGAIWSKKVQMTGMPELVALFNGFGGLSSLLVALTQYIAAAKGDYFSAVSLGLTIAIGAVAFTGSLVAWGKLSGKMTFKGWVIPAKNAVNGVLCVLGLASIVAYSFFTAENPFGFAEIEKCGVIACTAIFLLLGFTMVIPIGGGDMPVIISFLNALSGLAAAFAGFAINNTVLVVSGCLVGASGLILTLIMCKAMNRTFGSLLFKSFGGQKKKGAAGPAKEPKAMSVEDAYMILEAAKNVVFVPGYGMAVAQAQHAVKELCDKLEENGAEVNFAIHPVAGRMPGHMNVLLAEANVPYEQLKTADEMNPQMSNVDVAIVIGANDVVNPDAINDESSPLYGMPIVNAHEARTVFVLKRGKGTGFSGVENPLFTNDNTVMIYGDAKATVSALVSEFNE</sequence>
<feature type="transmembrane region" description="Helical" evidence="16">
    <location>
        <begin position="70"/>
        <end position="92"/>
    </location>
</feature>
<gene>
    <name evidence="18" type="ORF">TresaDRAFT_0600</name>
</gene>
<evidence type="ECO:0000256" key="3">
    <source>
        <dbReference type="ARBA" id="ARBA00007919"/>
    </source>
</evidence>
<feature type="transmembrane region" description="Helical" evidence="16">
    <location>
        <begin position="175"/>
        <end position="194"/>
    </location>
</feature>
<name>H7EPV5_9SPIR</name>
<dbReference type="PATRIC" id="fig|907348.3.peg.3018"/>
<evidence type="ECO:0000256" key="7">
    <source>
        <dbReference type="ARBA" id="ARBA00022519"/>
    </source>
</evidence>
<keyword evidence="6 15" id="KW-1003">Cell membrane</keyword>
<comment type="function">
    <text evidence="1 15">The transhydrogenation between NADH and NADP is coupled to respiration and ATP hydrolysis and functions as a proton pump across the membrane.</text>
</comment>
<dbReference type="AlphaFoldDB" id="H7EPV5"/>
<dbReference type="PANTHER" id="PTHR44758">
    <property type="entry name" value="NAD(P) TRANSHYDROGENASE SUBUNIT BETA"/>
    <property type="match status" value="1"/>
</dbReference>
<dbReference type="InterPro" id="IPR029035">
    <property type="entry name" value="DHS-like_NAD/FAD-binding_dom"/>
</dbReference>
<organism evidence="18 19">
    <name type="scientific">Treponema saccharophilum DSM 2985</name>
    <dbReference type="NCBI Taxonomy" id="907348"/>
    <lineage>
        <taxon>Bacteria</taxon>
        <taxon>Pseudomonadati</taxon>
        <taxon>Spirochaetota</taxon>
        <taxon>Spirochaetia</taxon>
        <taxon>Spirochaetales</taxon>
        <taxon>Treponemataceae</taxon>
        <taxon>Treponema</taxon>
    </lineage>
</organism>
<comment type="caution">
    <text evidence="18">The sequence shown here is derived from an EMBL/GenBank/DDBJ whole genome shotgun (WGS) entry which is preliminary data.</text>
</comment>
<evidence type="ECO:0000256" key="11">
    <source>
        <dbReference type="ARBA" id="ARBA00022989"/>
    </source>
</evidence>
<feature type="transmembrane region" description="Helical" evidence="16">
    <location>
        <begin position="209"/>
        <end position="228"/>
    </location>
</feature>
<feature type="transmembrane region" description="Helical" evidence="16">
    <location>
        <begin position="6"/>
        <end position="21"/>
    </location>
</feature>
<keyword evidence="10 15" id="KW-1278">Translocase</keyword>
<dbReference type="GO" id="GO:0005886">
    <property type="term" value="C:plasma membrane"/>
    <property type="evidence" value="ECO:0007669"/>
    <property type="project" value="UniProtKB-SubCell"/>
</dbReference>
<evidence type="ECO:0000256" key="15">
    <source>
        <dbReference type="PIRNR" id="PIRNR000204"/>
    </source>
</evidence>
<dbReference type="PANTHER" id="PTHR44758:SF1">
    <property type="entry name" value="NAD(P) TRANSHYDROGENASE SUBUNIT BETA"/>
    <property type="match status" value="1"/>
</dbReference>
<dbReference type="EC" id="7.1.1.1" evidence="4 15"/>
<dbReference type="InterPro" id="IPR012136">
    <property type="entry name" value="NADH_DH_b"/>
</dbReference>
<dbReference type="Pfam" id="PF02233">
    <property type="entry name" value="PNTB"/>
    <property type="match status" value="1"/>
</dbReference>
<dbReference type="RefSeq" id="WP_002706747.1">
    <property type="nucleotide sequence ID" value="NZ_AGRW01000055.1"/>
</dbReference>
<dbReference type="PIRSF" id="PIRSF000204">
    <property type="entry name" value="PNTB"/>
    <property type="match status" value="1"/>
</dbReference>
<evidence type="ECO:0000256" key="4">
    <source>
        <dbReference type="ARBA" id="ARBA00012943"/>
    </source>
</evidence>
<comment type="similarity">
    <text evidence="3 15">Belongs to the PNT beta subunit family.</text>
</comment>
<evidence type="ECO:0000313" key="18">
    <source>
        <dbReference type="EMBL" id="EIC00506.1"/>
    </source>
</evidence>
<dbReference type="SUPFAM" id="SSF52467">
    <property type="entry name" value="DHS-like NAD/FAD-binding domain"/>
    <property type="match status" value="1"/>
</dbReference>
<feature type="transmembrane region" description="Helical" evidence="16">
    <location>
        <begin position="261"/>
        <end position="279"/>
    </location>
</feature>
<feature type="transmembrane region" description="Helical" evidence="16">
    <location>
        <begin position="132"/>
        <end position="154"/>
    </location>
</feature>
<keyword evidence="11 16" id="KW-1133">Transmembrane helix</keyword>
<dbReference type="Gene3D" id="3.40.50.1220">
    <property type="entry name" value="TPP-binding domain"/>
    <property type="match status" value="1"/>
</dbReference>
<evidence type="ECO:0000256" key="5">
    <source>
        <dbReference type="ARBA" id="ARBA00014581"/>
    </source>
</evidence>
<evidence type="ECO:0000259" key="17">
    <source>
        <dbReference type="Pfam" id="PF02233"/>
    </source>
</evidence>
<feature type="transmembrane region" description="Helical" evidence="16">
    <location>
        <begin position="235"/>
        <end position="255"/>
    </location>
</feature>
<dbReference type="EMBL" id="AGRW01000055">
    <property type="protein sequence ID" value="EIC00506.1"/>
    <property type="molecule type" value="Genomic_DNA"/>
</dbReference>
<evidence type="ECO:0000256" key="9">
    <source>
        <dbReference type="ARBA" id="ARBA00022857"/>
    </source>
</evidence>
<feature type="domain" description="NADP transhydrogenase beta-like" evidence="17">
    <location>
        <begin position="7"/>
        <end position="478"/>
    </location>
</feature>
<dbReference type="OrthoDB" id="9763786at2"/>
<evidence type="ECO:0000256" key="13">
    <source>
        <dbReference type="ARBA" id="ARBA00023136"/>
    </source>
</evidence>
<protein>
    <recommendedName>
        <fullName evidence="5 15">NAD(P) transhydrogenase subunit beta</fullName>
        <ecNumber evidence="4 15">7.1.1.1</ecNumber>
    </recommendedName>
    <alternativeName>
        <fullName evidence="15">Nicotinamide nucleotide transhydrogenase subunit beta</fullName>
    </alternativeName>
</protein>
<keyword evidence="7 15" id="KW-0997">Cell inner membrane</keyword>
<keyword evidence="13 15" id="KW-0472">Membrane</keyword>
<feature type="transmembrane region" description="Helical" evidence="16">
    <location>
        <begin position="104"/>
        <end position="126"/>
    </location>
</feature>